<reference evidence="1 2" key="1">
    <citation type="journal article" date="2022" name="G3 (Bethesda)">
        <title>Whole-genome sequence and methylome profiling of the almond [Prunus dulcis (Mill.) D.A. Webb] cultivar 'Nonpareil'.</title>
        <authorList>
            <person name="D'Amico-Willman K.M."/>
            <person name="Ouma W.Z."/>
            <person name="Meulia T."/>
            <person name="Sideli G.M."/>
            <person name="Gradziel T.M."/>
            <person name="Fresnedo-Ramirez J."/>
        </authorList>
    </citation>
    <scope>NUCLEOTIDE SEQUENCE [LARGE SCALE GENOMIC DNA]</scope>
    <source>
        <strain evidence="1">Clone GOH B32 T37-40</strain>
    </source>
</reference>
<name>A0AAD4VDB7_PRUDU</name>
<protein>
    <submittedName>
        <fullName evidence="1">Uncharacterized protein</fullName>
    </submittedName>
</protein>
<gene>
    <name evidence="1" type="ORF">L3X38_032037</name>
</gene>
<sequence length="104" mass="11703">MLGECSRVHWGNPGLARQPGLLNVVGLHLERPGLVGYCDRMNWRKWSGHGRMWLSVRRIIGLCSKCSWREGWAVLECGRICPKEVRLGFWGKGSVADLGQRSGN</sequence>
<evidence type="ECO:0000313" key="2">
    <source>
        <dbReference type="Proteomes" id="UP001054821"/>
    </source>
</evidence>
<keyword evidence="2" id="KW-1185">Reference proteome</keyword>
<evidence type="ECO:0000313" key="1">
    <source>
        <dbReference type="EMBL" id="KAI5322965.1"/>
    </source>
</evidence>
<organism evidence="1 2">
    <name type="scientific">Prunus dulcis</name>
    <name type="common">Almond</name>
    <name type="synonym">Amygdalus dulcis</name>
    <dbReference type="NCBI Taxonomy" id="3755"/>
    <lineage>
        <taxon>Eukaryota</taxon>
        <taxon>Viridiplantae</taxon>
        <taxon>Streptophyta</taxon>
        <taxon>Embryophyta</taxon>
        <taxon>Tracheophyta</taxon>
        <taxon>Spermatophyta</taxon>
        <taxon>Magnoliopsida</taxon>
        <taxon>eudicotyledons</taxon>
        <taxon>Gunneridae</taxon>
        <taxon>Pentapetalae</taxon>
        <taxon>rosids</taxon>
        <taxon>fabids</taxon>
        <taxon>Rosales</taxon>
        <taxon>Rosaceae</taxon>
        <taxon>Amygdaloideae</taxon>
        <taxon>Amygdaleae</taxon>
        <taxon>Prunus</taxon>
    </lineage>
</organism>
<proteinExistence type="predicted"/>
<dbReference type="EMBL" id="JAJFAZ020000006">
    <property type="protein sequence ID" value="KAI5322965.1"/>
    <property type="molecule type" value="Genomic_DNA"/>
</dbReference>
<dbReference type="Proteomes" id="UP001054821">
    <property type="component" value="Chromosome 6"/>
</dbReference>
<comment type="caution">
    <text evidence="1">The sequence shown here is derived from an EMBL/GenBank/DDBJ whole genome shotgun (WGS) entry which is preliminary data.</text>
</comment>
<accession>A0AAD4VDB7</accession>
<dbReference type="AlphaFoldDB" id="A0AAD4VDB7"/>